<proteinExistence type="predicted"/>
<accession>A0A1S7PY14</accession>
<dbReference type="EMBL" id="FBWC01000014">
    <property type="protein sequence ID" value="CUX28347.1"/>
    <property type="molecule type" value="Genomic_DNA"/>
</dbReference>
<sequence length="65" mass="7319">MAWRTRCAWRGDHERSHAIETKMPGTDPAFLRALQHVPHTFGVILGLDPRTHIFNGNGSSPQGRE</sequence>
<dbReference type="Proteomes" id="UP000191897">
    <property type="component" value="Unassembled WGS sequence"/>
</dbReference>
<evidence type="ECO:0000313" key="1">
    <source>
        <dbReference type="EMBL" id="CUX28347.1"/>
    </source>
</evidence>
<reference evidence="1 2" key="1">
    <citation type="submission" date="2016-01" db="EMBL/GenBank/DDBJ databases">
        <authorList>
            <person name="Oliw E.H."/>
        </authorList>
    </citation>
    <scope>NUCLEOTIDE SEQUENCE [LARGE SCALE GENOMIC DNA]</scope>
    <source>
        <strain evidence="1 2">Kerr 14</strain>
    </source>
</reference>
<dbReference type="AlphaFoldDB" id="A0A1S7PY14"/>
<protein>
    <submittedName>
        <fullName evidence="1">Uncharacterized protein</fullName>
    </submittedName>
</protein>
<evidence type="ECO:0000313" key="2">
    <source>
        <dbReference type="Proteomes" id="UP000191897"/>
    </source>
</evidence>
<name>A0A1S7PY14_AGRTU</name>
<gene>
    <name evidence="1" type="ORF">AGR4C_Cc50175</name>
</gene>
<organism evidence="1 2">
    <name type="scientific">Agrobacterium tumefaciens str. Kerr 14</name>
    <dbReference type="NCBI Taxonomy" id="1183424"/>
    <lineage>
        <taxon>Bacteria</taxon>
        <taxon>Pseudomonadati</taxon>
        <taxon>Pseudomonadota</taxon>
        <taxon>Alphaproteobacteria</taxon>
        <taxon>Hyphomicrobiales</taxon>
        <taxon>Rhizobiaceae</taxon>
        <taxon>Rhizobium/Agrobacterium group</taxon>
        <taxon>Agrobacterium</taxon>
        <taxon>Agrobacterium tumefaciens complex</taxon>
    </lineage>
</organism>